<protein>
    <submittedName>
        <fullName evidence="1">Uncharacterized protein</fullName>
    </submittedName>
</protein>
<dbReference type="EMBL" id="JAULUE010002067">
    <property type="protein sequence ID" value="KAK5876455.1"/>
    <property type="molecule type" value="Genomic_DNA"/>
</dbReference>
<dbReference type="AlphaFoldDB" id="A0AAN8B129"/>
<keyword evidence="2" id="KW-1185">Reference proteome</keyword>
<gene>
    <name evidence="1" type="ORF">CesoFtcFv8_025809</name>
</gene>
<proteinExistence type="predicted"/>
<evidence type="ECO:0000313" key="2">
    <source>
        <dbReference type="Proteomes" id="UP001335648"/>
    </source>
</evidence>
<accession>A0AAN8B129</accession>
<sequence>MKAAVSPTVSPAGTSTIEQSQPLISSTNTIAVLLRGHLLNTWQCVKFHRYFPSFTLMLDIYQNDMVVIYQMGLVLMRKIPSTR</sequence>
<dbReference type="Proteomes" id="UP001335648">
    <property type="component" value="Unassembled WGS sequence"/>
</dbReference>
<evidence type="ECO:0000313" key="1">
    <source>
        <dbReference type="EMBL" id="KAK5876455.1"/>
    </source>
</evidence>
<name>A0AAN8B129_9TELE</name>
<reference evidence="1 2" key="1">
    <citation type="journal article" date="2023" name="Mol. Biol. Evol.">
        <title>Genomics of Secondarily Temperate Adaptation in the Only Non-Antarctic Icefish.</title>
        <authorList>
            <person name="Rivera-Colon A.G."/>
            <person name="Rayamajhi N."/>
            <person name="Minhas B.F."/>
            <person name="Madrigal G."/>
            <person name="Bilyk K.T."/>
            <person name="Yoon V."/>
            <person name="Hune M."/>
            <person name="Gregory S."/>
            <person name="Cheng C.H.C."/>
            <person name="Catchen J.M."/>
        </authorList>
    </citation>
    <scope>NUCLEOTIDE SEQUENCE [LARGE SCALE GENOMIC DNA]</scope>
    <source>
        <strain evidence="1">JC2023a</strain>
    </source>
</reference>
<organism evidence="1 2">
    <name type="scientific">Champsocephalus esox</name>
    <name type="common">pike icefish</name>
    <dbReference type="NCBI Taxonomy" id="159716"/>
    <lineage>
        <taxon>Eukaryota</taxon>
        <taxon>Metazoa</taxon>
        <taxon>Chordata</taxon>
        <taxon>Craniata</taxon>
        <taxon>Vertebrata</taxon>
        <taxon>Euteleostomi</taxon>
        <taxon>Actinopterygii</taxon>
        <taxon>Neopterygii</taxon>
        <taxon>Teleostei</taxon>
        <taxon>Neoteleostei</taxon>
        <taxon>Acanthomorphata</taxon>
        <taxon>Eupercaria</taxon>
        <taxon>Perciformes</taxon>
        <taxon>Notothenioidei</taxon>
        <taxon>Channichthyidae</taxon>
        <taxon>Champsocephalus</taxon>
    </lineage>
</organism>
<comment type="caution">
    <text evidence="1">The sequence shown here is derived from an EMBL/GenBank/DDBJ whole genome shotgun (WGS) entry which is preliminary data.</text>
</comment>